<name>A0A6C0L6D6_9ZZZZ</name>
<dbReference type="Gene3D" id="3.40.630.30">
    <property type="match status" value="1"/>
</dbReference>
<evidence type="ECO:0000313" key="2">
    <source>
        <dbReference type="EMBL" id="QHU26496.1"/>
    </source>
</evidence>
<dbReference type="Pfam" id="PF13508">
    <property type="entry name" value="Acetyltransf_7"/>
    <property type="match status" value="1"/>
</dbReference>
<protein>
    <recommendedName>
        <fullName evidence="1">N-acetyltransferase domain-containing protein</fullName>
    </recommendedName>
</protein>
<dbReference type="InterPro" id="IPR000182">
    <property type="entry name" value="GNAT_dom"/>
</dbReference>
<dbReference type="GO" id="GO:0016747">
    <property type="term" value="F:acyltransferase activity, transferring groups other than amino-acyl groups"/>
    <property type="evidence" value="ECO:0007669"/>
    <property type="project" value="InterPro"/>
</dbReference>
<sequence>MIRRLREVDLAAVEGIFRRSFSLPVGDLYISWSQRSKKDSVGVWSSSSSSSAQKLIGFMIASFHSSTGKSMYVDYFAIDPEYRGSGLGTKLLLDLVTECYDMRGSVHLYPERDEIVPWYERNGFRRTRGGYYVFHSYDTRAQREVHRRLGLA</sequence>
<dbReference type="EMBL" id="MN740442">
    <property type="protein sequence ID" value="QHU26496.1"/>
    <property type="molecule type" value="Genomic_DNA"/>
</dbReference>
<feature type="domain" description="N-acetyltransferase" evidence="1">
    <location>
        <begin position="1"/>
        <end position="144"/>
    </location>
</feature>
<reference evidence="2" key="1">
    <citation type="journal article" date="2020" name="Nature">
        <title>Giant virus diversity and host interactions through global metagenomics.</title>
        <authorList>
            <person name="Schulz F."/>
            <person name="Roux S."/>
            <person name="Paez-Espino D."/>
            <person name="Jungbluth S."/>
            <person name="Walsh D.A."/>
            <person name="Denef V.J."/>
            <person name="McMahon K.D."/>
            <person name="Konstantinidis K.T."/>
            <person name="Eloe-Fadrosh E.A."/>
            <person name="Kyrpides N.C."/>
            <person name="Woyke T."/>
        </authorList>
    </citation>
    <scope>NUCLEOTIDE SEQUENCE</scope>
    <source>
        <strain evidence="2">GVMAG-M-3300027759-16</strain>
    </source>
</reference>
<dbReference type="InterPro" id="IPR016181">
    <property type="entry name" value="Acyl_CoA_acyltransferase"/>
</dbReference>
<proteinExistence type="predicted"/>
<accession>A0A6C0L6D6</accession>
<evidence type="ECO:0000259" key="1">
    <source>
        <dbReference type="PROSITE" id="PS51186"/>
    </source>
</evidence>
<dbReference type="PROSITE" id="PS51186">
    <property type="entry name" value="GNAT"/>
    <property type="match status" value="1"/>
</dbReference>
<dbReference type="SUPFAM" id="SSF55729">
    <property type="entry name" value="Acyl-CoA N-acyltransferases (Nat)"/>
    <property type="match status" value="1"/>
</dbReference>
<organism evidence="2">
    <name type="scientific">viral metagenome</name>
    <dbReference type="NCBI Taxonomy" id="1070528"/>
    <lineage>
        <taxon>unclassified sequences</taxon>
        <taxon>metagenomes</taxon>
        <taxon>organismal metagenomes</taxon>
    </lineage>
</organism>
<dbReference type="AlphaFoldDB" id="A0A6C0L6D6"/>
<dbReference type="CDD" id="cd04301">
    <property type="entry name" value="NAT_SF"/>
    <property type="match status" value="1"/>
</dbReference>